<dbReference type="AlphaFoldDB" id="D8Q593"/>
<dbReference type="RefSeq" id="XP_003032270.1">
    <property type="nucleotide sequence ID" value="XM_003032224.1"/>
</dbReference>
<dbReference type="KEGG" id="scm:SCHCO_02541911"/>
<reference evidence="1 2" key="1">
    <citation type="journal article" date="2010" name="Nat. Biotechnol.">
        <title>Genome sequence of the model mushroom Schizophyllum commune.</title>
        <authorList>
            <person name="Ohm R.A."/>
            <person name="de Jong J.F."/>
            <person name="Lugones L.G."/>
            <person name="Aerts A."/>
            <person name="Kothe E."/>
            <person name="Stajich J.E."/>
            <person name="de Vries R.P."/>
            <person name="Record E."/>
            <person name="Levasseur A."/>
            <person name="Baker S.E."/>
            <person name="Bartholomew K.A."/>
            <person name="Coutinho P.M."/>
            <person name="Erdmann S."/>
            <person name="Fowler T.J."/>
            <person name="Gathman A.C."/>
            <person name="Lombard V."/>
            <person name="Henrissat B."/>
            <person name="Knabe N."/>
            <person name="Kuees U."/>
            <person name="Lilly W.W."/>
            <person name="Lindquist E."/>
            <person name="Lucas S."/>
            <person name="Magnuson J.K."/>
            <person name="Piumi F."/>
            <person name="Raudaskoski M."/>
            <person name="Salamov A."/>
            <person name="Schmutz J."/>
            <person name="Schwarze F.W.M.R."/>
            <person name="vanKuyk P.A."/>
            <person name="Horton J.S."/>
            <person name="Grigoriev I.V."/>
            <person name="Woesten H.A.B."/>
        </authorList>
    </citation>
    <scope>NUCLEOTIDE SEQUENCE [LARGE SCALE GENOMIC DNA]</scope>
    <source>
        <strain evidence="2">H4-8 / FGSC 9210</strain>
    </source>
</reference>
<accession>D8Q593</accession>
<dbReference type="OMA" id="DTANHEH"/>
<dbReference type="Gene3D" id="2.60.40.640">
    <property type="match status" value="1"/>
</dbReference>
<evidence type="ECO:0000313" key="2">
    <source>
        <dbReference type="Proteomes" id="UP000007431"/>
    </source>
</evidence>
<dbReference type="InParanoid" id="D8Q593"/>
<dbReference type="GeneID" id="9596356"/>
<dbReference type="EMBL" id="GL377306">
    <property type="protein sequence ID" value="EFI97367.1"/>
    <property type="molecule type" value="Genomic_DNA"/>
</dbReference>
<sequence>MSYRFLASDASLTTSTSGDRSSAPSYTAKPQADEITLQGSFVSAMPMGEYEQASGPLTLRLRGQIEGISRPVVFHKQRVTGAIMLRPEECTAATQISLKFEGNLSLDIDSGISQTHHTLNETHVLWQATESSAAIPSYIPFDIQLASEFVMQDGQRSPLPPTIEFSFPPPSSLRARATYAMTIAVDRRKKHGVLPRSKSLTVPFDYVRRTKPHLPMIIAPSTELTDSAQWFHQTSQVAFKSVSTQPLEAKLSIPAAKVYWIGHCIPLRLNIHGAPTVLRALFPPSGEGVSISVNIVRQVVARVRKMPGRREMVLGVGTVRRSPGRSEDTVVRWEGQVQVSGPETIPGFDAGALLVKDFIVAKITPPVTTVTPFDLAPHNIPISIRFTTDRHEDDLA</sequence>
<keyword evidence="2" id="KW-1185">Reference proteome</keyword>
<organism evidence="2">
    <name type="scientific">Schizophyllum commune (strain H4-8 / FGSC 9210)</name>
    <name type="common">Split gill fungus</name>
    <dbReference type="NCBI Taxonomy" id="578458"/>
    <lineage>
        <taxon>Eukaryota</taxon>
        <taxon>Fungi</taxon>
        <taxon>Dikarya</taxon>
        <taxon>Basidiomycota</taxon>
        <taxon>Agaricomycotina</taxon>
        <taxon>Agaricomycetes</taxon>
        <taxon>Agaricomycetidae</taxon>
        <taxon>Agaricales</taxon>
        <taxon>Schizophyllaceae</taxon>
        <taxon>Schizophyllum</taxon>
    </lineage>
</organism>
<dbReference type="Proteomes" id="UP000007431">
    <property type="component" value="Unassembled WGS sequence"/>
</dbReference>
<protein>
    <recommendedName>
        <fullName evidence="3">Arrestin-like N-terminal domain-containing protein</fullName>
    </recommendedName>
</protein>
<dbReference type="VEuPathDB" id="FungiDB:SCHCODRAFT_02541911"/>
<dbReference type="InterPro" id="IPR014752">
    <property type="entry name" value="Arrestin-like_C"/>
</dbReference>
<gene>
    <name evidence="1" type="ORF">SCHCODRAFT_234962</name>
</gene>
<proteinExistence type="predicted"/>
<name>D8Q593_SCHCM</name>
<evidence type="ECO:0008006" key="3">
    <source>
        <dbReference type="Google" id="ProtNLM"/>
    </source>
</evidence>
<dbReference type="OrthoDB" id="3252135at2759"/>
<evidence type="ECO:0000313" key="1">
    <source>
        <dbReference type="EMBL" id="EFI97367.1"/>
    </source>
</evidence>
<dbReference type="HOGENOM" id="CLU_049916_0_0_1"/>
<dbReference type="eggNOG" id="ENOG502SJGY">
    <property type="taxonomic scope" value="Eukaryota"/>
</dbReference>